<keyword evidence="4 5" id="KW-0472">Membrane</keyword>
<keyword evidence="3 5" id="KW-1133">Transmembrane helix</keyword>
<dbReference type="AlphaFoldDB" id="A0A6J7GHR4"/>
<organism evidence="6">
    <name type="scientific">freshwater metagenome</name>
    <dbReference type="NCBI Taxonomy" id="449393"/>
    <lineage>
        <taxon>unclassified sequences</taxon>
        <taxon>metagenomes</taxon>
        <taxon>ecological metagenomes</taxon>
    </lineage>
</organism>
<feature type="transmembrane region" description="Helical" evidence="5">
    <location>
        <begin position="255"/>
        <end position="274"/>
    </location>
</feature>
<feature type="transmembrane region" description="Helical" evidence="5">
    <location>
        <begin position="133"/>
        <end position="152"/>
    </location>
</feature>
<evidence type="ECO:0000256" key="4">
    <source>
        <dbReference type="ARBA" id="ARBA00023136"/>
    </source>
</evidence>
<feature type="transmembrane region" description="Helical" evidence="5">
    <location>
        <begin position="196"/>
        <end position="216"/>
    </location>
</feature>
<accession>A0A6J7GHR4</accession>
<dbReference type="GO" id="GO:0016020">
    <property type="term" value="C:membrane"/>
    <property type="evidence" value="ECO:0007669"/>
    <property type="project" value="UniProtKB-SubCell"/>
</dbReference>
<feature type="transmembrane region" description="Helical" evidence="5">
    <location>
        <begin position="36"/>
        <end position="55"/>
    </location>
</feature>
<feature type="transmembrane region" description="Helical" evidence="5">
    <location>
        <begin position="76"/>
        <end position="101"/>
    </location>
</feature>
<evidence type="ECO:0000256" key="5">
    <source>
        <dbReference type="SAM" id="Phobius"/>
    </source>
</evidence>
<evidence type="ECO:0000256" key="2">
    <source>
        <dbReference type="ARBA" id="ARBA00022692"/>
    </source>
</evidence>
<reference evidence="6" key="1">
    <citation type="submission" date="2020-05" db="EMBL/GenBank/DDBJ databases">
        <authorList>
            <person name="Chiriac C."/>
            <person name="Salcher M."/>
            <person name="Ghai R."/>
            <person name="Kavagutti S V."/>
        </authorList>
    </citation>
    <scope>NUCLEOTIDE SEQUENCE</scope>
</reference>
<gene>
    <name evidence="6" type="ORF">UFOPK3610_00575</name>
</gene>
<dbReference type="GO" id="GO:0016765">
    <property type="term" value="F:transferase activity, transferring alkyl or aryl (other than methyl) groups"/>
    <property type="evidence" value="ECO:0007669"/>
    <property type="project" value="InterPro"/>
</dbReference>
<evidence type="ECO:0000313" key="6">
    <source>
        <dbReference type="EMBL" id="CAB4907907.1"/>
    </source>
</evidence>
<evidence type="ECO:0000256" key="1">
    <source>
        <dbReference type="ARBA" id="ARBA00004141"/>
    </source>
</evidence>
<dbReference type="Pfam" id="PF01040">
    <property type="entry name" value="UbiA"/>
    <property type="match status" value="1"/>
</dbReference>
<evidence type="ECO:0000256" key="3">
    <source>
        <dbReference type="ARBA" id="ARBA00022989"/>
    </source>
</evidence>
<keyword evidence="2 5" id="KW-0812">Transmembrane</keyword>
<protein>
    <submittedName>
        <fullName evidence="6">Unannotated protein</fullName>
    </submittedName>
</protein>
<sequence>MTWNRVRALIVACHPGPSATVTVVVVALSAAAGRDAWGLVLMGVATLTGQLSIGWSNDARDAERDRKAARTGKPTVRGDVAAATLWRLAAVALMATVIFSYLAAGPIGGSAHVVAVLSAWTYNVLLKSTVLSPLPYAVSFGLVPVFVTYGLTPPIAPALWLVSACALLGVGAHLANAIPDVESDLGVGAGGLVSKVGVRAAAISALVCVVVALGLLSAHLNVTPAVAAAIVVIPAIGAVIFAVRGAGRGPGLFRYILILAVLAVLMLLVSTRTLTGA</sequence>
<name>A0A6J7GHR4_9ZZZZ</name>
<feature type="transmembrane region" description="Helical" evidence="5">
    <location>
        <begin position="9"/>
        <end position="30"/>
    </location>
</feature>
<feature type="transmembrane region" description="Helical" evidence="5">
    <location>
        <begin position="158"/>
        <end position="175"/>
    </location>
</feature>
<dbReference type="InterPro" id="IPR044878">
    <property type="entry name" value="UbiA_sf"/>
</dbReference>
<dbReference type="Gene3D" id="1.10.357.140">
    <property type="entry name" value="UbiA prenyltransferase"/>
    <property type="match status" value="1"/>
</dbReference>
<dbReference type="InterPro" id="IPR000537">
    <property type="entry name" value="UbiA_prenyltransferase"/>
</dbReference>
<comment type="subcellular location">
    <subcellularLocation>
        <location evidence="1">Membrane</location>
        <topology evidence="1">Multi-pass membrane protein</topology>
    </subcellularLocation>
</comment>
<dbReference type="EMBL" id="CAFBMR010000013">
    <property type="protein sequence ID" value="CAB4907907.1"/>
    <property type="molecule type" value="Genomic_DNA"/>
</dbReference>
<proteinExistence type="predicted"/>
<feature type="transmembrane region" description="Helical" evidence="5">
    <location>
        <begin position="222"/>
        <end position="243"/>
    </location>
</feature>